<organism evidence="1 2">
    <name type="scientific">Pleurodeles waltl</name>
    <name type="common">Iberian ribbed newt</name>
    <dbReference type="NCBI Taxonomy" id="8319"/>
    <lineage>
        <taxon>Eukaryota</taxon>
        <taxon>Metazoa</taxon>
        <taxon>Chordata</taxon>
        <taxon>Craniata</taxon>
        <taxon>Vertebrata</taxon>
        <taxon>Euteleostomi</taxon>
        <taxon>Amphibia</taxon>
        <taxon>Batrachia</taxon>
        <taxon>Caudata</taxon>
        <taxon>Salamandroidea</taxon>
        <taxon>Salamandridae</taxon>
        <taxon>Pleurodelinae</taxon>
        <taxon>Pleurodeles</taxon>
    </lineage>
</organism>
<comment type="caution">
    <text evidence="1">The sequence shown here is derived from an EMBL/GenBank/DDBJ whole genome shotgun (WGS) entry which is preliminary data.</text>
</comment>
<evidence type="ECO:0000313" key="2">
    <source>
        <dbReference type="Proteomes" id="UP001066276"/>
    </source>
</evidence>
<accession>A0AAV7S6C5</accession>
<reference evidence="1" key="1">
    <citation type="journal article" date="2022" name="bioRxiv">
        <title>Sequencing and chromosome-scale assembly of the giantPleurodeles waltlgenome.</title>
        <authorList>
            <person name="Brown T."/>
            <person name="Elewa A."/>
            <person name="Iarovenko S."/>
            <person name="Subramanian E."/>
            <person name="Araus A.J."/>
            <person name="Petzold A."/>
            <person name="Susuki M."/>
            <person name="Suzuki K.-i.T."/>
            <person name="Hayashi T."/>
            <person name="Toyoda A."/>
            <person name="Oliveira C."/>
            <person name="Osipova E."/>
            <person name="Leigh N.D."/>
            <person name="Simon A."/>
            <person name="Yun M.H."/>
        </authorList>
    </citation>
    <scope>NUCLEOTIDE SEQUENCE</scope>
    <source>
        <strain evidence="1">20211129_DDA</strain>
        <tissue evidence="1">Liver</tissue>
    </source>
</reference>
<dbReference type="AlphaFoldDB" id="A0AAV7S6C5"/>
<protein>
    <submittedName>
        <fullName evidence="1">Uncharacterized protein</fullName>
    </submittedName>
</protein>
<proteinExistence type="predicted"/>
<dbReference type="EMBL" id="JANPWB010000008">
    <property type="protein sequence ID" value="KAJ1160336.1"/>
    <property type="molecule type" value="Genomic_DNA"/>
</dbReference>
<sequence length="106" mass="12415">MGNLLSGLERECAASIMRCRSDARVPSVVLENFKILTDYIKRALSKPVRATRWKMEPWFDKSRKVVRDILHYALTSGPRDQGLFRPYEKDYNLTLKKKKVELRGEK</sequence>
<keyword evidence="2" id="KW-1185">Reference proteome</keyword>
<name>A0AAV7S6C5_PLEWA</name>
<evidence type="ECO:0000313" key="1">
    <source>
        <dbReference type="EMBL" id="KAJ1160336.1"/>
    </source>
</evidence>
<gene>
    <name evidence="1" type="ORF">NDU88_000838</name>
</gene>
<dbReference type="Proteomes" id="UP001066276">
    <property type="component" value="Chromosome 4_2"/>
</dbReference>